<dbReference type="SMART" id="SM00860">
    <property type="entry name" value="SMI1_KNR4"/>
    <property type="match status" value="1"/>
</dbReference>
<dbReference type="SUPFAM" id="SSF160631">
    <property type="entry name" value="SMI1/KNR4-like"/>
    <property type="match status" value="1"/>
</dbReference>
<evidence type="ECO:0000259" key="1">
    <source>
        <dbReference type="SMART" id="SM00860"/>
    </source>
</evidence>
<sequence>MLKNSGPSISMEQINDLEKKLDFGLPKDYKEFILCHNGGVPPADRNIIDIPNFNESPVDVQVFFGINQSINSSNIEWNLKLMKERFPDRKLIPIACDSGGNLFCFRAMEDKTQGIVYCDLEGHEGKEFVVASSFMEFLEIIRPWTDIPQTHTRH</sequence>
<dbReference type="Pfam" id="PF09346">
    <property type="entry name" value="SMI1_KNR4"/>
    <property type="match status" value="1"/>
</dbReference>
<dbReference type="OrthoDB" id="9153086at2"/>
<dbReference type="Proteomes" id="UP000308430">
    <property type="component" value="Unassembled WGS sequence"/>
</dbReference>
<evidence type="ECO:0000313" key="2">
    <source>
        <dbReference type="EMBL" id="THF66564.1"/>
    </source>
</evidence>
<dbReference type="AlphaFoldDB" id="A0A4S4B1W0"/>
<keyword evidence="3" id="KW-1185">Reference proteome</keyword>
<organism evidence="2 3">
    <name type="scientific">Pseudothauera nasutitermitis</name>
    <dbReference type="NCBI Taxonomy" id="2565930"/>
    <lineage>
        <taxon>Bacteria</taxon>
        <taxon>Pseudomonadati</taxon>
        <taxon>Pseudomonadota</taxon>
        <taxon>Betaproteobacteria</taxon>
        <taxon>Rhodocyclales</taxon>
        <taxon>Zoogloeaceae</taxon>
        <taxon>Pseudothauera</taxon>
    </lineage>
</organism>
<dbReference type="InterPro" id="IPR018958">
    <property type="entry name" value="Knr4/Smi1-like_dom"/>
</dbReference>
<protein>
    <submittedName>
        <fullName evidence="2">SMI1/KNR4 family protein</fullName>
    </submittedName>
</protein>
<comment type="caution">
    <text evidence="2">The sequence shown here is derived from an EMBL/GenBank/DDBJ whole genome shotgun (WGS) entry which is preliminary data.</text>
</comment>
<accession>A0A4S4B1W0</accession>
<proteinExistence type="predicted"/>
<reference evidence="2 3" key="1">
    <citation type="submission" date="2019-04" db="EMBL/GenBank/DDBJ databases">
        <title>Azoarcus nasutitermitis sp. nov. isolated from termite nest.</title>
        <authorList>
            <person name="Lin S.-Y."/>
            <person name="Hameed A."/>
            <person name="Hsu Y.-H."/>
            <person name="Young C.-C."/>
        </authorList>
    </citation>
    <scope>NUCLEOTIDE SEQUENCE [LARGE SCALE GENOMIC DNA]</scope>
    <source>
        <strain evidence="2 3">CC-YHH838</strain>
    </source>
</reference>
<dbReference type="RefSeq" id="WP_136347505.1">
    <property type="nucleotide sequence ID" value="NZ_SSOC01000002.1"/>
</dbReference>
<feature type="domain" description="Knr4/Smi1-like" evidence="1">
    <location>
        <begin position="8"/>
        <end position="140"/>
    </location>
</feature>
<gene>
    <name evidence="2" type="ORF">E6C76_06960</name>
</gene>
<dbReference type="EMBL" id="SSOC01000002">
    <property type="protein sequence ID" value="THF66564.1"/>
    <property type="molecule type" value="Genomic_DNA"/>
</dbReference>
<dbReference type="InterPro" id="IPR037883">
    <property type="entry name" value="Knr4/Smi1-like_sf"/>
</dbReference>
<dbReference type="Gene3D" id="3.40.1580.10">
    <property type="entry name" value="SMI1/KNR4-like"/>
    <property type="match status" value="1"/>
</dbReference>
<name>A0A4S4B1W0_9RHOO</name>
<evidence type="ECO:0000313" key="3">
    <source>
        <dbReference type="Proteomes" id="UP000308430"/>
    </source>
</evidence>